<organism evidence="1 2">
    <name type="scientific">Phenylobacterium soli</name>
    <dbReference type="NCBI Taxonomy" id="2170551"/>
    <lineage>
        <taxon>Bacteria</taxon>
        <taxon>Pseudomonadati</taxon>
        <taxon>Pseudomonadota</taxon>
        <taxon>Alphaproteobacteria</taxon>
        <taxon>Caulobacterales</taxon>
        <taxon>Caulobacteraceae</taxon>
        <taxon>Phenylobacterium</taxon>
    </lineage>
</organism>
<dbReference type="EMBL" id="QFYQ01000001">
    <property type="protein sequence ID" value="RAK53078.1"/>
    <property type="molecule type" value="Genomic_DNA"/>
</dbReference>
<comment type="caution">
    <text evidence="1">The sequence shown here is derived from an EMBL/GenBank/DDBJ whole genome shotgun (WGS) entry which is preliminary data.</text>
</comment>
<dbReference type="InterPro" id="IPR029044">
    <property type="entry name" value="Nucleotide-diphossugar_trans"/>
</dbReference>
<dbReference type="AlphaFoldDB" id="A0A328AJM7"/>
<dbReference type="Proteomes" id="UP000249254">
    <property type="component" value="Unassembled WGS sequence"/>
</dbReference>
<protein>
    <submittedName>
        <fullName evidence="1">Glycosyltransferase family 2 protein</fullName>
    </submittedName>
</protein>
<dbReference type="RefSeq" id="WP_111526831.1">
    <property type="nucleotide sequence ID" value="NZ_JBHRSG010000001.1"/>
</dbReference>
<reference evidence="2" key="1">
    <citation type="submission" date="2018-05" db="EMBL/GenBank/DDBJ databases">
        <authorList>
            <person name="Li X."/>
        </authorList>
    </citation>
    <scope>NUCLEOTIDE SEQUENCE [LARGE SCALE GENOMIC DNA]</scope>
    <source>
        <strain evidence="2">LX32</strain>
    </source>
</reference>
<evidence type="ECO:0000313" key="1">
    <source>
        <dbReference type="EMBL" id="RAK53078.1"/>
    </source>
</evidence>
<proteinExistence type="predicted"/>
<keyword evidence="1" id="KW-0808">Transferase</keyword>
<name>A0A328AJM7_9CAUL</name>
<sequence>MALPPPLSLGCYFPDDQPPQTPADIGVIMPTLLRPSIVRAVRCVFGQLGAGRIQLVIGADVNFQNTGELYAALAERPAHISAVVLTLPYSTSIRHGGVHRAVDGGALRSILSYVANSRAVAYLDDDNLWERDHLASLAQAMNGKAWAYSQRMLVDEETGRDVSVDRWDSVGLDKGRFAAEGGFVDTNCLLVDKLAAADAFGLWSEPGLNRASQRADRRFFRALRDLPHGVVDRPTVRYGIRPTNILWKYVRGEASL</sequence>
<accession>A0A328AJM7</accession>
<dbReference type="OrthoDB" id="7210585at2"/>
<gene>
    <name evidence="1" type="ORF">DJ017_00285</name>
</gene>
<evidence type="ECO:0000313" key="2">
    <source>
        <dbReference type="Proteomes" id="UP000249254"/>
    </source>
</evidence>
<keyword evidence="2" id="KW-1185">Reference proteome</keyword>
<dbReference type="GO" id="GO:0016740">
    <property type="term" value="F:transferase activity"/>
    <property type="evidence" value="ECO:0007669"/>
    <property type="project" value="UniProtKB-KW"/>
</dbReference>
<dbReference type="SUPFAM" id="SSF53448">
    <property type="entry name" value="Nucleotide-diphospho-sugar transferases"/>
    <property type="match status" value="1"/>
</dbReference>